<proteinExistence type="predicted"/>
<dbReference type="Proteomes" id="UP000276133">
    <property type="component" value="Unassembled WGS sequence"/>
</dbReference>
<reference evidence="1 2" key="1">
    <citation type="journal article" date="2018" name="Sci. Rep.">
        <title>Genomic signatures of local adaptation to the degree of environmental predictability in rotifers.</title>
        <authorList>
            <person name="Franch-Gras L."/>
            <person name="Hahn C."/>
            <person name="Garcia-Roger E.M."/>
            <person name="Carmona M.J."/>
            <person name="Serra M."/>
            <person name="Gomez A."/>
        </authorList>
    </citation>
    <scope>NUCLEOTIDE SEQUENCE [LARGE SCALE GENOMIC DNA]</scope>
    <source>
        <strain evidence="1">HYR1</strain>
    </source>
</reference>
<protein>
    <submittedName>
        <fullName evidence="1">Uncharacterized protein</fullName>
    </submittedName>
</protein>
<evidence type="ECO:0000313" key="1">
    <source>
        <dbReference type="EMBL" id="RNA05185.1"/>
    </source>
</evidence>
<dbReference type="EMBL" id="REGN01007824">
    <property type="protein sequence ID" value="RNA05185.1"/>
    <property type="molecule type" value="Genomic_DNA"/>
</dbReference>
<organism evidence="1 2">
    <name type="scientific">Brachionus plicatilis</name>
    <name type="common">Marine rotifer</name>
    <name type="synonym">Brachionus muelleri</name>
    <dbReference type="NCBI Taxonomy" id="10195"/>
    <lineage>
        <taxon>Eukaryota</taxon>
        <taxon>Metazoa</taxon>
        <taxon>Spiralia</taxon>
        <taxon>Gnathifera</taxon>
        <taxon>Rotifera</taxon>
        <taxon>Eurotatoria</taxon>
        <taxon>Monogononta</taxon>
        <taxon>Pseudotrocha</taxon>
        <taxon>Ploima</taxon>
        <taxon>Brachionidae</taxon>
        <taxon>Brachionus</taxon>
    </lineage>
</organism>
<dbReference type="AlphaFoldDB" id="A0A3M7Q2D9"/>
<comment type="caution">
    <text evidence="1">The sequence shown here is derived from an EMBL/GenBank/DDBJ whole genome shotgun (WGS) entry which is preliminary data.</text>
</comment>
<sequence length="78" mass="8460">MVNKTNNEPLSLTIMTNSGAVSIVIDTKSNKILSSVQIELKGLISIPAYLNIFKKLSDFNSAVIGSISRTISFFVVVQ</sequence>
<accession>A0A3M7Q2D9</accession>
<keyword evidence="2" id="KW-1185">Reference proteome</keyword>
<name>A0A3M7Q2D9_BRAPC</name>
<gene>
    <name evidence="1" type="ORF">BpHYR1_016752</name>
</gene>
<evidence type="ECO:0000313" key="2">
    <source>
        <dbReference type="Proteomes" id="UP000276133"/>
    </source>
</evidence>